<comment type="caution">
    <text evidence="2">The sequence shown here is derived from an EMBL/GenBank/DDBJ whole genome shotgun (WGS) entry which is preliminary data.</text>
</comment>
<keyword evidence="3" id="KW-1185">Reference proteome</keyword>
<feature type="region of interest" description="Disordered" evidence="1">
    <location>
        <begin position="1"/>
        <end position="21"/>
    </location>
</feature>
<proteinExistence type="predicted"/>
<dbReference type="Proteomes" id="UP000824890">
    <property type="component" value="Unassembled WGS sequence"/>
</dbReference>
<organism evidence="2 3">
    <name type="scientific">Brassica napus</name>
    <name type="common">Rape</name>
    <dbReference type="NCBI Taxonomy" id="3708"/>
    <lineage>
        <taxon>Eukaryota</taxon>
        <taxon>Viridiplantae</taxon>
        <taxon>Streptophyta</taxon>
        <taxon>Embryophyta</taxon>
        <taxon>Tracheophyta</taxon>
        <taxon>Spermatophyta</taxon>
        <taxon>Magnoliopsida</taxon>
        <taxon>eudicotyledons</taxon>
        <taxon>Gunneridae</taxon>
        <taxon>Pentapetalae</taxon>
        <taxon>rosids</taxon>
        <taxon>malvids</taxon>
        <taxon>Brassicales</taxon>
        <taxon>Brassicaceae</taxon>
        <taxon>Brassiceae</taxon>
        <taxon>Brassica</taxon>
    </lineage>
</organism>
<evidence type="ECO:0000313" key="2">
    <source>
        <dbReference type="EMBL" id="KAH0899724.1"/>
    </source>
</evidence>
<evidence type="ECO:0000256" key="1">
    <source>
        <dbReference type="SAM" id="MobiDB-lite"/>
    </source>
</evidence>
<feature type="region of interest" description="Disordered" evidence="1">
    <location>
        <begin position="147"/>
        <end position="170"/>
    </location>
</feature>
<dbReference type="InterPro" id="IPR045026">
    <property type="entry name" value="LIMYB"/>
</dbReference>
<evidence type="ECO:0000313" key="3">
    <source>
        <dbReference type="Proteomes" id="UP000824890"/>
    </source>
</evidence>
<reference evidence="2 3" key="1">
    <citation type="submission" date="2021-05" db="EMBL/GenBank/DDBJ databases">
        <title>Genome Assembly of Synthetic Allotetraploid Brassica napus Reveals Homoeologous Exchanges between Subgenomes.</title>
        <authorList>
            <person name="Davis J.T."/>
        </authorList>
    </citation>
    <scope>NUCLEOTIDE SEQUENCE [LARGE SCALE GENOMIC DNA]</scope>
    <source>
        <strain evidence="3">cv. Da-Ae</strain>
        <tissue evidence="2">Seedling</tissue>
    </source>
</reference>
<protein>
    <submittedName>
        <fullName evidence="2">Uncharacterized protein</fullName>
    </submittedName>
</protein>
<name>A0ABQ8B4K2_BRANA</name>
<gene>
    <name evidence="2" type="ORF">HID58_049292</name>
</gene>
<dbReference type="PANTHER" id="PTHR47584">
    <property type="match status" value="1"/>
</dbReference>
<accession>A0ABQ8B4K2</accession>
<sequence length="273" mass="31827">MNVDDAGVGVDDGGGTTSHINKNYQKKEVGRERICKEFLEKTDINLSWEPFRSKYDILRNMYGSYKRPKNFTGVSADDNTGLIEMNSECNKPGYDHEKEIQYVKKMELMRRMCKMLNRMSNWINLFQKPKTTMETIQMMCTTTHKPFHYSPPKSPIGPSKRSKRKQARVAPYESCRGKDVALSREKNIPRRRKSFEKEINDQFKEMMEFRHSQVTEAKERREKCEAQPFKATYEILNQFKIFGGLASKSTLQRCHGDPSSANPEQNIIKHNGY</sequence>
<dbReference type="PANTHER" id="PTHR47584:SF19">
    <property type="entry name" value="L10-INTERACTING MYB DOMAIN-CONTAINING PROTEIN-LIKE"/>
    <property type="match status" value="1"/>
</dbReference>
<dbReference type="EMBL" id="JAGKQM010000012">
    <property type="protein sequence ID" value="KAH0899724.1"/>
    <property type="molecule type" value="Genomic_DNA"/>
</dbReference>